<evidence type="ECO:0000313" key="3">
    <source>
        <dbReference type="Proteomes" id="UP001642540"/>
    </source>
</evidence>
<dbReference type="EMBL" id="CAXLJM020000013">
    <property type="protein sequence ID" value="CAL8079330.1"/>
    <property type="molecule type" value="Genomic_DNA"/>
</dbReference>
<reference evidence="2 3" key="1">
    <citation type="submission" date="2024-08" db="EMBL/GenBank/DDBJ databases">
        <authorList>
            <person name="Cucini C."/>
            <person name="Frati F."/>
        </authorList>
    </citation>
    <scope>NUCLEOTIDE SEQUENCE [LARGE SCALE GENOMIC DNA]</scope>
</reference>
<dbReference type="Proteomes" id="UP001642540">
    <property type="component" value="Unassembled WGS sequence"/>
</dbReference>
<dbReference type="EMBL" id="CAXLJM020000013">
    <property type="protein sequence ID" value="CAL8079322.1"/>
    <property type="molecule type" value="Genomic_DNA"/>
</dbReference>
<evidence type="ECO:0000313" key="2">
    <source>
        <dbReference type="EMBL" id="CAL8079330.1"/>
    </source>
</evidence>
<protein>
    <submittedName>
        <fullName evidence="2">Uncharacterized protein</fullName>
    </submittedName>
</protein>
<organism evidence="2 3">
    <name type="scientific">Orchesella dallaii</name>
    <dbReference type="NCBI Taxonomy" id="48710"/>
    <lineage>
        <taxon>Eukaryota</taxon>
        <taxon>Metazoa</taxon>
        <taxon>Ecdysozoa</taxon>
        <taxon>Arthropoda</taxon>
        <taxon>Hexapoda</taxon>
        <taxon>Collembola</taxon>
        <taxon>Entomobryomorpha</taxon>
        <taxon>Entomobryoidea</taxon>
        <taxon>Orchesellidae</taxon>
        <taxon>Orchesellinae</taxon>
        <taxon>Orchesella</taxon>
    </lineage>
</organism>
<keyword evidence="3" id="KW-1185">Reference proteome</keyword>
<accession>A0ABP1PVN7</accession>
<sequence>MFVRWKPKAMFQHSTLVEHALEHRGSGKPGTRLRICYYVLPRECHLVCTLCGRNPQDEKNRYI</sequence>
<comment type="caution">
    <text evidence="2">The sequence shown here is derived from an EMBL/GenBank/DDBJ whole genome shotgun (WGS) entry which is preliminary data.</text>
</comment>
<evidence type="ECO:0000313" key="1">
    <source>
        <dbReference type="EMBL" id="CAL8079322.1"/>
    </source>
</evidence>
<name>A0ABP1PVN7_9HEXA</name>
<gene>
    <name evidence="1" type="ORF">ODALV1_LOCUS4335</name>
    <name evidence="2" type="ORF">ODALV1_LOCUS4337</name>
</gene>
<proteinExistence type="predicted"/>